<dbReference type="GO" id="GO:0005886">
    <property type="term" value="C:plasma membrane"/>
    <property type="evidence" value="ECO:0007669"/>
    <property type="project" value="UniProtKB-SubCell"/>
</dbReference>
<organism evidence="8">
    <name type="scientific">hydrothermal vent metagenome</name>
    <dbReference type="NCBI Taxonomy" id="652676"/>
    <lineage>
        <taxon>unclassified sequences</taxon>
        <taxon>metagenomes</taxon>
        <taxon>ecological metagenomes</taxon>
    </lineage>
</organism>
<dbReference type="InterPro" id="IPR051539">
    <property type="entry name" value="T4SS-coupling_protein"/>
</dbReference>
<keyword evidence="6" id="KW-0472">Membrane</keyword>
<dbReference type="EMBL" id="UOGL01000533">
    <property type="protein sequence ID" value="VAX41345.1"/>
    <property type="molecule type" value="Genomic_DNA"/>
</dbReference>
<dbReference type="SUPFAM" id="SSF52540">
    <property type="entry name" value="P-loop containing nucleoside triphosphate hydrolases"/>
    <property type="match status" value="1"/>
</dbReference>
<dbReference type="PANTHER" id="PTHR37937">
    <property type="entry name" value="CONJUGATIVE TRANSFER: DNA TRANSPORT"/>
    <property type="match status" value="1"/>
</dbReference>
<comment type="subcellular location">
    <subcellularLocation>
        <location evidence="1">Cell membrane</location>
        <topology evidence="1">Multi-pass membrane protein</topology>
    </subcellularLocation>
</comment>
<evidence type="ECO:0000256" key="2">
    <source>
        <dbReference type="ARBA" id="ARBA00008806"/>
    </source>
</evidence>
<protein>
    <submittedName>
        <fullName evidence="8">Uncharacterized protein</fullName>
    </submittedName>
</protein>
<sequence>MTEPSAIPMSSSILLGTKTNSTSGFGFSPESPVETAGGPIVYDGDSHLMTIAPTGKGKGVSSIIPTLLEYPGSVIVFDPKGENLQITARRRREMGHQVVVLNPFNTLTEETDSLNPLDLLNLEGADIESDSQMLAQMLSEENKGVKDVFWDIHGSAVIAGMISHIATWGDQKDRSLNALHEAFHSDDVVYNFATLLDTCGKEMNQFAYREIASFLQHPERETRGSVLSTATSYLKCLSGGSVPKVLKSSSFSLQEFVDGAPLSIYIIIPTGKLSSHRGLLRILVAVLLAAVMMREDKPDIPTLFLLDEAAQLGKFRLLEQAITLCRGYGLKVWSFWQDLSQLKKNYPGSWETIFNNCDIKQIFGLSSLFQASEWSGILNQSKSGLLSMNNDEQVLVLPDGSEELCKKLSYLQEPYFAGHFDKNPRFEKKTRKRNAPDISQYRSKNDDDSSGGMRKAR</sequence>
<keyword evidence="4" id="KW-0812">Transmembrane</keyword>
<evidence type="ECO:0000256" key="3">
    <source>
        <dbReference type="ARBA" id="ARBA00022475"/>
    </source>
</evidence>
<gene>
    <name evidence="8" type="ORF">MNBD_PLANCTO02-1081</name>
</gene>
<keyword evidence="3" id="KW-1003">Cell membrane</keyword>
<evidence type="ECO:0000256" key="4">
    <source>
        <dbReference type="ARBA" id="ARBA00022692"/>
    </source>
</evidence>
<dbReference type="InterPro" id="IPR003688">
    <property type="entry name" value="TraG/VirD4"/>
</dbReference>
<keyword evidence="5" id="KW-1133">Transmembrane helix</keyword>
<dbReference type="PANTHER" id="PTHR37937:SF1">
    <property type="entry name" value="CONJUGATIVE TRANSFER: DNA TRANSPORT"/>
    <property type="match status" value="1"/>
</dbReference>
<evidence type="ECO:0000256" key="5">
    <source>
        <dbReference type="ARBA" id="ARBA00022989"/>
    </source>
</evidence>
<comment type="similarity">
    <text evidence="2">Belongs to the VirD4/TraG family.</text>
</comment>
<feature type="region of interest" description="Disordered" evidence="7">
    <location>
        <begin position="421"/>
        <end position="457"/>
    </location>
</feature>
<proteinExistence type="inferred from homology"/>
<evidence type="ECO:0000256" key="6">
    <source>
        <dbReference type="ARBA" id="ARBA00023136"/>
    </source>
</evidence>
<dbReference type="InterPro" id="IPR027417">
    <property type="entry name" value="P-loop_NTPase"/>
</dbReference>
<dbReference type="Pfam" id="PF02534">
    <property type="entry name" value="T4SS-DNA_transf"/>
    <property type="match status" value="1"/>
</dbReference>
<dbReference type="CDD" id="cd01127">
    <property type="entry name" value="TrwB_TraG_TraD_VirD4"/>
    <property type="match status" value="1"/>
</dbReference>
<dbReference type="AlphaFoldDB" id="A0A3B1E5F4"/>
<dbReference type="Gene3D" id="3.40.50.300">
    <property type="entry name" value="P-loop containing nucleotide triphosphate hydrolases"/>
    <property type="match status" value="1"/>
</dbReference>
<reference evidence="8" key="1">
    <citation type="submission" date="2018-06" db="EMBL/GenBank/DDBJ databases">
        <authorList>
            <person name="Zhirakovskaya E."/>
        </authorList>
    </citation>
    <scope>NUCLEOTIDE SEQUENCE</scope>
</reference>
<evidence type="ECO:0000256" key="7">
    <source>
        <dbReference type="SAM" id="MobiDB-lite"/>
    </source>
</evidence>
<name>A0A3B1E5F4_9ZZZZ</name>
<evidence type="ECO:0000313" key="8">
    <source>
        <dbReference type="EMBL" id="VAX41345.1"/>
    </source>
</evidence>
<accession>A0A3B1E5F4</accession>
<evidence type="ECO:0000256" key="1">
    <source>
        <dbReference type="ARBA" id="ARBA00004651"/>
    </source>
</evidence>